<dbReference type="GO" id="GO:0071897">
    <property type="term" value="P:DNA biosynthetic process"/>
    <property type="evidence" value="ECO:0007669"/>
    <property type="project" value="UniProtKB-ARBA"/>
</dbReference>
<name>A0AAW1JD77_POPJA</name>
<protein>
    <submittedName>
        <fullName evidence="1">Pao retrotransposon peptidase</fullName>
    </submittedName>
</protein>
<dbReference type="InterPro" id="IPR008042">
    <property type="entry name" value="Retrotrans_Pao"/>
</dbReference>
<gene>
    <name evidence="1" type="ORF">QE152_g30749</name>
</gene>
<dbReference type="Proteomes" id="UP001458880">
    <property type="component" value="Unassembled WGS sequence"/>
</dbReference>
<dbReference type="Pfam" id="PF05380">
    <property type="entry name" value="Peptidase_A17"/>
    <property type="match status" value="1"/>
</dbReference>
<evidence type="ECO:0000313" key="1">
    <source>
        <dbReference type="EMBL" id="KAK9701230.1"/>
    </source>
</evidence>
<reference evidence="1 2" key="1">
    <citation type="journal article" date="2024" name="BMC Genomics">
        <title>De novo assembly and annotation of Popillia japonica's genome with initial clues to its potential as an invasive pest.</title>
        <authorList>
            <person name="Cucini C."/>
            <person name="Boschi S."/>
            <person name="Funari R."/>
            <person name="Cardaioli E."/>
            <person name="Iannotti N."/>
            <person name="Marturano G."/>
            <person name="Paoli F."/>
            <person name="Bruttini M."/>
            <person name="Carapelli A."/>
            <person name="Frati F."/>
            <person name="Nardi F."/>
        </authorList>
    </citation>
    <scope>NUCLEOTIDE SEQUENCE [LARGE SCALE GENOMIC DNA]</scope>
    <source>
        <strain evidence="1">DMR45628</strain>
    </source>
</reference>
<proteinExistence type="predicted"/>
<dbReference type="AlphaFoldDB" id="A0AAW1JD77"/>
<comment type="caution">
    <text evidence="1">The sequence shown here is derived from an EMBL/GenBank/DDBJ whole genome shotgun (WGS) entry which is preliminary data.</text>
</comment>
<accession>A0AAW1JD77</accession>
<organism evidence="1 2">
    <name type="scientific">Popillia japonica</name>
    <name type="common">Japanese beetle</name>
    <dbReference type="NCBI Taxonomy" id="7064"/>
    <lineage>
        <taxon>Eukaryota</taxon>
        <taxon>Metazoa</taxon>
        <taxon>Ecdysozoa</taxon>
        <taxon>Arthropoda</taxon>
        <taxon>Hexapoda</taxon>
        <taxon>Insecta</taxon>
        <taxon>Pterygota</taxon>
        <taxon>Neoptera</taxon>
        <taxon>Endopterygota</taxon>
        <taxon>Coleoptera</taxon>
        <taxon>Polyphaga</taxon>
        <taxon>Scarabaeiformia</taxon>
        <taxon>Scarabaeidae</taxon>
        <taxon>Rutelinae</taxon>
        <taxon>Popillia</taxon>
    </lineage>
</organism>
<keyword evidence="2" id="KW-1185">Reference proteome</keyword>
<evidence type="ECO:0000313" key="2">
    <source>
        <dbReference type="Proteomes" id="UP001458880"/>
    </source>
</evidence>
<dbReference type="SUPFAM" id="SSF56672">
    <property type="entry name" value="DNA/RNA polymerases"/>
    <property type="match status" value="1"/>
</dbReference>
<sequence>MYRQVLIKPQNRPFQRIIWRSEPSEPISIYELNTVTYGTASASFLAIRCLHQLAEENSRNFPAASEVIMSDFYVDDVLTGADSPEEAISLCQDLNSILNQGCFPLRKWTSSKPEILEKLTEDNSAENLIIGINENTKTLGLLWNPKQDTLFFKINPNISCTSTKRAILSVISQIFDPLGMFGACIITAKILLQALWQEKLDWDDSIPRALQREWDDFRENLFYLNELQIPRRVNFIRFLPNKEF</sequence>
<dbReference type="EMBL" id="JASPKY010000419">
    <property type="protein sequence ID" value="KAK9701230.1"/>
    <property type="molecule type" value="Genomic_DNA"/>
</dbReference>
<dbReference type="PANTHER" id="PTHR47331">
    <property type="entry name" value="PHD-TYPE DOMAIN-CONTAINING PROTEIN"/>
    <property type="match status" value="1"/>
</dbReference>
<dbReference type="InterPro" id="IPR043502">
    <property type="entry name" value="DNA/RNA_pol_sf"/>
</dbReference>